<dbReference type="Gene3D" id="3.40.50.1110">
    <property type="entry name" value="SGNH hydrolase"/>
    <property type="match status" value="1"/>
</dbReference>
<proteinExistence type="predicted"/>
<feature type="transmembrane region" description="Helical" evidence="1">
    <location>
        <begin position="7"/>
        <end position="27"/>
    </location>
</feature>
<keyword evidence="1" id="KW-0472">Membrane</keyword>
<dbReference type="Pfam" id="PF00657">
    <property type="entry name" value="Lipase_GDSL"/>
    <property type="match status" value="1"/>
</dbReference>
<accession>A0A1F5ZP76</accession>
<dbReference type="EMBL" id="MFJE01000022">
    <property type="protein sequence ID" value="OGG14248.1"/>
    <property type="molecule type" value="Genomic_DNA"/>
</dbReference>
<keyword evidence="1" id="KW-0812">Transmembrane</keyword>
<dbReference type="AlphaFoldDB" id="A0A1F5ZP76"/>
<evidence type="ECO:0000313" key="3">
    <source>
        <dbReference type="Proteomes" id="UP000177383"/>
    </source>
</evidence>
<protein>
    <submittedName>
        <fullName evidence="2">Uncharacterized protein</fullName>
    </submittedName>
</protein>
<gene>
    <name evidence="2" type="ORF">A2773_06545</name>
</gene>
<dbReference type="InterPro" id="IPR001087">
    <property type="entry name" value="GDSL"/>
</dbReference>
<name>A0A1F5ZP76_9BACT</name>
<dbReference type="STRING" id="1798375.A2773_06545"/>
<evidence type="ECO:0000256" key="1">
    <source>
        <dbReference type="SAM" id="Phobius"/>
    </source>
</evidence>
<evidence type="ECO:0000313" key="2">
    <source>
        <dbReference type="EMBL" id="OGG14248.1"/>
    </source>
</evidence>
<comment type="caution">
    <text evidence="2">The sequence shown here is derived from an EMBL/GenBank/DDBJ whole genome shotgun (WGS) entry which is preliminary data.</text>
</comment>
<keyword evidence="1" id="KW-1133">Transmembrane helix</keyword>
<dbReference type="InterPro" id="IPR036514">
    <property type="entry name" value="SGNH_hydro_sf"/>
</dbReference>
<dbReference type="Proteomes" id="UP000177383">
    <property type="component" value="Unassembled WGS sequence"/>
</dbReference>
<organism evidence="2 3">
    <name type="scientific">Candidatus Gottesmanbacteria bacterium RIFCSPHIGHO2_01_FULL_39_10</name>
    <dbReference type="NCBI Taxonomy" id="1798375"/>
    <lineage>
        <taxon>Bacteria</taxon>
        <taxon>Candidatus Gottesmaniibacteriota</taxon>
    </lineage>
</organism>
<dbReference type="SUPFAM" id="SSF52266">
    <property type="entry name" value="SGNH hydrolase"/>
    <property type="match status" value="1"/>
</dbReference>
<dbReference type="CDD" id="cd00229">
    <property type="entry name" value="SGNH_hydrolase"/>
    <property type="match status" value="1"/>
</dbReference>
<reference evidence="2 3" key="1">
    <citation type="journal article" date="2016" name="Nat. Commun.">
        <title>Thousands of microbial genomes shed light on interconnected biogeochemical processes in an aquifer system.</title>
        <authorList>
            <person name="Anantharaman K."/>
            <person name="Brown C.T."/>
            <person name="Hug L.A."/>
            <person name="Sharon I."/>
            <person name="Castelle C.J."/>
            <person name="Probst A.J."/>
            <person name="Thomas B.C."/>
            <person name="Singh A."/>
            <person name="Wilkins M.J."/>
            <person name="Karaoz U."/>
            <person name="Brodie E.L."/>
            <person name="Williams K.H."/>
            <person name="Hubbard S.S."/>
            <person name="Banfield J.F."/>
        </authorList>
    </citation>
    <scope>NUCLEOTIDE SEQUENCE [LARGE SCALE GENOMIC DNA]</scope>
</reference>
<sequence>MGNKKPQLIGVGIFLVVAILFSGFTVLNYSSQIVTPIPDSLFIKSSPPKKTFSFRDILYKAVKRPEPTKIQLAKAEKSSSPQVLGIENTTPTPTIDVAKMDTFNVVSTASGHITFALLGDSMIDTLGRDLKSLSLLLSQAYPNVEFTLINYGVGATNIEYGLKRLTDDYDYLEVHFPALLSKNPDIILVESFAYNPWTISQGDLDKQWLTIAKIIDTIKSHNPKIKIILASTIAPNGQTFGNGTALEMSSQEKIDRATTIKAYLQNMINYASSSKLPLVNAYHPSIKNGEGDPRFIDPKDHIHPSLLGQQFFSHKIVETIISNKIIE</sequence>